<dbReference type="EMBL" id="ML977312">
    <property type="protein sequence ID" value="KAF2121172.1"/>
    <property type="molecule type" value="Genomic_DNA"/>
</dbReference>
<gene>
    <name evidence="1" type="ORF">BDV96DRAFT_594400</name>
</gene>
<reference evidence="1" key="1">
    <citation type="journal article" date="2020" name="Stud. Mycol.">
        <title>101 Dothideomycetes genomes: a test case for predicting lifestyles and emergence of pathogens.</title>
        <authorList>
            <person name="Haridas S."/>
            <person name="Albert R."/>
            <person name="Binder M."/>
            <person name="Bloem J."/>
            <person name="Labutti K."/>
            <person name="Salamov A."/>
            <person name="Andreopoulos B."/>
            <person name="Baker S."/>
            <person name="Barry K."/>
            <person name="Bills G."/>
            <person name="Bluhm B."/>
            <person name="Cannon C."/>
            <person name="Castanera R."/>
            <person name="Culley D."/>
            <person name="Daum C."/>
            <person name="Ezra D."/>
            <person name="Gonzalez J."/>
            <person name="Henrissat B."/>
            <person name="Kuo A."/>
            <person name="Liang C."/>
            <person name="Lipzen A."/>
            <person name="Lutzoni F."/>
            <person name="Magnuson J."/>
            <person name="Mondo S."/>
            <person name="Nolan M."/>
            <person name="Ohm R."/>
            <person name="Pangilinan J."/>
            <person name="Park H.-J."/>
            <person name="Ramirez L."/>
            <person name="Alfaro M."/>
            <person name="Sun H."/>
            <person name="Tritt A."/>
            <person name="Yoshinaga Y."/>
            <person name="Zwiers L.-H."/>
            <person name="Turgeon B."/>
            <person name="Goodwin S."/>
            <person name="Spatafora J."/>
            <person name="Crous P."/>
            <person name="Grigoriev I."/>
        </authorList>
    </citation>
    <scope>NUCLEOTIDE SEQUENCE</scope>
    <source>
        <strain evidence="1">CBS 627.86</strain>
    </source>
</reference>
<keyword evidence="2" id="KW-1185">Reference proteome</keyword>
<dbReference type="AlphaFoldDB" id="A0A6A5ZND8"/>
<evidence type="ECO:0000313" key="1">
    <source>
        <dbReference type="EMBL" id="KAF2121172.1"/>
    </source>
</evidence>
<evidence type="ECO:0000313" key="2">
    <source>
        <dbReference type="Proteomes" id="UP000799770"/>
    </source>
</evidence>
<accession>A0A6A5ZND8</accession>
<organism evidence="1 2">
    <name type="scientific">Lophiotrema nucula</name>
    <dbReference type="NCBI Taxonomy" id="690887"/>
    <lineage>
        <taxon>Eukaryota</taxon>
        <taxon>Fungi</taxon>
        <taxon>Dikarya</taxon>
        <taxon>Ascomycota</taxon>
        <taxon>Pezizomycotina</taxon>
        <taxon>Dothideomycetes</taxon>
        <taxon>Pleosporomycetidae</taxon>
        <taxon>Pleosporales</taxon>
        <taxon>Lophiotremataceae</taxon>
        <taxon>Lophiotrema</taxon>
    </lineage>
</organism>
<proteinExistence type="predicted"/>
<sequence>MGALCRTPRARRVRREMKGLKAGIDDAVWKIKKRWQTTKKQRAETRRHRIYGQTAVHTHVHYQRPVIEGCTTDSDEMIGTISQSFSRAADANEISTALSFWVREELNRQEQKNNLRGLHFSSSPDAFPSTPRWHEAFDVDVDMDEAPPPYQEVQEWAYTSRRMQISLAEQVHQRELAIEAAIAEEWQRRYDQVNQGAMHGGVSAAVECHPIRAI</sequence>
<protein>
    <submittedName>
        <fullName evidence="1">Uncharacterized protein</fullName>
    </submittedName>
</protein>
<name>A0A6A5ZND8_9PLEO</name>
<dbReference type="Proteomes" id="UP000799770">
    <property type="component" value="Unassembled WGS sequence"/>
</dbReference>